<dbReference type="EMBL" id="CM055095">
    <property type="protein sequence ID" value="KAJ7559779.1"/>
    <property type="molecule type" value="Genomic_DNA"/>
</dbReference>
<name>A0ACC2DZY6_DIPCM</name>
<accession>A0ACC2DZY6</accession>
<evidence type="ECO:0000313" key="1">
    <source>
        <dbReference type="EMBL" id="KAJ7559779.1"/>
    </source>
</evidence>
<evidence type="ECO:0000313" key="2">
    <source>
        <dbReference type="Proteomes" id="UP001162992"/>
    </source>
</evidence>
<dbReference type="Proteomes" id="UP001162992">
    <property type="component" value="Chromosome 4"/>
</dbReference>
<sequence length="911" mass="104022">MAEGERKRGTLEGPSGSPKDYARELRMRVRTSRPHPLAGRTGEGAPIAPPGWLWKAGNRASDMYFYSPSGQKFRSQLHLQMYLQTVSDPPPLWQFRWRIGPDDFKHVPLPGVAPPENEVPKKKIFKSEVADMSIKNKRMKLSVKKKTQQQQSWLSLQDVSKPPDGILRIEDGSAGFAEKLHETPILVGQIEDGQQIVPYSENTINKEIDQISRKDASMSFFSHLLVTSTSYQIFSKNAAVLGKFLNEAEKLREKSESELNDLRNLVMTRKYNPIQLSKYPENVLRVFYFLLRNEDAPAKFGKGELVELCSKWSCKYKHYWCLLERQRIELLSKIISNAEDQLTNQSLLEGKAALNSKDDCGRLLDDLNEPQHSSVIEKVGGEFQYISELSNNLFSENIPEGILGDTLRDREGHEANGISINRYVDPEADERIFRQRKDAMEAAELPSIVAQKSNGSIFLEANPLILNNYFLNEMTDKGGAICREDINYRVQSDLDYEPFNKAIQRHDSVNLRELQMASHHQKRHSVFAAEDLTTVDLTPEEPVSSQKATADKENKKLSASSNFVMERLENRSQQKSSLSGGGKNLIEKCYCQVCSKEPSFCYGCTCSLCRLFIEHKQSWSFINCPNCAHLCHLECAIKARRAGVVKDCGLDGELLCPCCNQKSDLVPFWRVRIVDALRAIDRLTLQQHLTCVVLLLNGTQRERHQTIYRNVMELHDSLFNNTHSPDLHHILHQIHEKLNEASAHQDPNDTVHLSVDALNDELLLEADKVSQCQKKAEADYVNWLMAERNANTQRMLLKDVTEQVEKAEADVKSKAKFANASKFILEQAEKRLQLLKRNSRFKALSNEQLELQRASLDLELSEFRKLQDRASQESSPQMYSLLLENIKMQQNRVEAAKTRLEQMIILGRFFQ</sequence>
<organism evidence="1 2">
    <name type="scientific">Diphasiastrum complanatum</name>
    <name type="common">Issler's clubmoss</name>
    <name type="synonym">Lycopodium complanatum</name>
    <dbReference type="NCBI Taxonomy" id="34168"/>
    <lineage>
        <taxon>Eukaryota</taxon>
        <taxon>Viridiplantae</taxon>
        <taxon>Streptophyta</taxon>
        <taxon>Embryophyta</taxon>
        <taxon>Tracheophyta</taxon>
        <taxon>Lycopodiopsida</taxon>
        <taxon>Lycopodiales</taxon>
        <taxon>Lycopodiaceae</taxon>
        <taxon>Lycopodioideae</taxon>
        <taxon>Diphasiastrum</taxon>
    </lineage>
</organism>
<proteinExistence type="predicted"/>
<keyword evidence="2" id="KW-1185">Reference proteome</keyword>
<protein>
    <submittedName>
        <fullName evidence="1">Uncharacterized protein</fullName>
    </submittedName>
</protein>
<reference evidence="2" key="1">
    <citation type="journal article" date="2024" name="Proc. Natl. Acad. Sci. U.S.A.">
        <title>Extraordinary preservation of gene collinearity over three hundred million years revealed in homosporous lycophytes.</title>
        <authorList>
            <person name="Li C."/>
            <person name="Wickell D."/>
            <person name="Kuo L.Y."/>
            <person name="Chen X."/>
            <person name="Nie B."/>
            <person name="Liao X."/>
            <person name="Peng D."/>
            <person name="Ji J."/>
            <person name="Jenkins J."/>
            <person name="Williams M."/>
            <person name="Shu S."/>
            <person name="Plott C."/>
            <person name="Barry K."/>
            <person name="Rajasekar S."/>
            <person name="Grimwood J."/>
            <person name="Han X."/>
            <person name="Sun S."/>
            <person name="Hou Z."/>
            <person name="He W."/>
            <person name="Dai G."/>
            <person name="Sun C."/>
            <person name="Schmutz J."/>
            <person name="Leebens-Mack J.H."/>
            <person name="Li F.W."/>
            <person name="Wang L."/>
        </authorList>
    </citation>
    <scope>NUCLEOTIDE SEQUENCE [LARGE SCALE GENOMIC DNA]</scope>
    <source>
        <strain evidence="2">cv. PW_Plant_1</strain>
    </source>
</reference>
<comment type="caution">
    <text evidence="1">The sequence shown here is derived from an EMBL/GenBank/DDBJ whole genome shotgun (WGS) entry which is preliminary data.</text>
</comment>
<gene>
    <name evidence="1" type="ORF">O6H91_04G100800</name>
</gene>